<dbReference type="RefSeq" id="WP_061435824.1">
    <property type="nucleotide sequence ID" value="NZ_CP014546.1"/>
</dbReference>
<protein>
    <recommendedName>
        <fullName evidence="3">Immunity protein 50</fullName>
    </recommendedName>
</protein>
<gene>
    <name evidence="1" type="ORF">AYR47_15605</name>
</gene>
<dbReference type="EMBL" id="CP014546">
    <property type="protein sequence ID" value="AMN79665.1"/>
    <property type="molecule type" value="Genomic_DNA"/>
</dbReference>
<sequence>MKYWNELENTIFFNKVFTYPVEIGEITLFSVTIDNDRPNIGLGFDISEIPDAPPEKWINEGFNTCRIGLDCGGLSDVKINNIPTRETLKVVITKHENYYELQAKSKSSAIELKAKYISLCGPAVYINDPDSACG</sequence>
<evidence type="ECO:0008006" key="3">
    <source>
        <dbReference type="Google" id="ProtNLM"/>
    </source>
</evidence>
<dbReference type="AlphaFoldDB" id="A0A127HYP7"/>
<dbReference type="Pfam" id="PF15594">
    <property type="entry name" value="Imm50"/>
    <property type="match status" value="1"/>
</dbReference>
<reference evidence="1 2" key="1">
    <citation type="submission" date="2016-02" db="EMBL/GenBank/DDBJ databases">
        <title>Complete genome sequence of Pseudomonas azotoformans S4.</title>
        <authorList>
            <person name="Fang Y."/>
            <person name="Wu L."/>
            <person name="Feng G."/>
        </authorList>
    </citation>
    <scope>NUCLEOTIDE SEQUENCE [LARGE SCALE GENOMIC DNA]</scope>
    <source>
        <strain evidence="1 2">S4</strain>
    </source>
</reference>
<organism evidence="1 2">
    <name type="scientific">Pseudomonas azotoformans</name>
    <dbReference type="NCBI Taxonomy" id="47878"/>
    <lineage>
        <taxon>Bacteria</taxon>
        <taxon>Pseudomonadati</taxon>
        <taxon>Pseudomonadota</taxon>
        <taxon>Gammaproteobacteria</taxon>
        <taxon>Pseudomonadales</taxon>
        <taxon>Pseudomonadaceae</taxon>
        <taxon>Pseudomonas</taxon>
    </lineage>
</organism>
<accession>A0A127HYP7</accession>
<evidence type="ECO:0000313" key="1">
    <source>
        <dbReference type="EMBL" id="AMN79665.1"/>
    </source>
</evidence>
<dbReference type="KEGG" id="pazo:AYR47_15605"/>
<dbReference type="Proteomes" id="UP000070516">
    <property type="component" value="Chromosome"/>
</dbReference>
<name>A0A127HYP7_PSEAZ</name>
<dbReference type="InterPro" id="IPR028957">
    <property type="entry name" value="Imm50"/>
</dbReference>
<evidence type="ECO:0000313" key="2">
    <source>
        <dbReference type="Proteomes" id="UP000070516"/>
    </source>
</evidence>
<proteinExistence type="predicted"/>